<dbReference type="AlphaFoldDB" id="A0A074MI49"/>
<feature type="chain" id="PRO_5001697352" description="peptidylprolyl isomerase" evidence="5">
    <location>
        <begin position="27"/>
        <end position="521"/>
    </location>
</feature>
<dbReference type="RefSeq" id="WP_081845683.1">
    <property type="nucleotide sequence ID" value="NZ_CP017057.1"/>
</dbReference>
<dbReference type="SUPFAM" id="SSF50891">
    <property type="entry name" value="Cyclophilin-like"/>
    <property type="match status" value="1"/>
</dbReference>
<dbReference type="InterPro" id="IPR002130">
    <property type="entry name" value="Cyclophilin-type_PPIase_dom"/>
</dbReference>
<dbReference type="KEGG" id="elq:Ga0102493_112329"/>
<evidence type="ECO:0000313" key="7">
    <source>
        <dbReference type="EMBL" id="KEO92510.1"/>
    </source>
</evidence>
<proteinExistence type="predicted"/>
<evidence type="ECO:0000256" key="4">
    <source>
        <dbReference type="SAM" id="MobiDB-lite"/>
    </source>
</evidence>
<name>A0A074MI49_9SPHN</name>
<evidence type="ECO:0000256" key="2">
    <source>
        <dbReference type="ARBA" id="ARBA00023110"/>
    </source>
</evidence>
<dbReference type="Gene3D" id="2.40.100.10">
    <property type="entry name" value="Cyclophilin-like"/>
    <property type="match status" value="1"/>
</dbReference>
<organism evidence="7 8">
    <name type="scientific">Erythrobacter litoralis</name>
    <dbReference type="NCBI Taxonomy" id="39960"/>
    <lineage>
        <taxon>Bacteria</taxon>
        <taxon>Pseudomonadati</taxon>
        <taxon>Pseudomonadota</taxon>
        <taxon>Alphaproteobacteria</taxon>
        <taxon>Sphingomonadales</taxon>
        <taxon>Erythrobacteraceae</taxon>
        <taxon>Erythrobacter/Porphyrobacter group</taxon>
        <taxon>Erythrobacter</taxon>
    </lineage>
</organism>
<evidence type="ECO:0000259" key="6">
    <source>
        <dbReference type="PROSITE" id="PS50072"/>
    </source>
</evidence>
<dbReference type="InterPro" id="IPR027372">
    <property type="entry name" value="Phytase-like_dom"/>
</dbReference>
<dbReference type="OrthoDB" id="9807797at2"/>
<protein>
    <recommendedName>
        <fullName evidence="1">peptidylprolyl isomerase</fullName>
        <ecNumber evidence="1">5.2.1.8</ecNumber>
    </recommendedName>
</protein>
<keyword evidence="8" id="KW-1185">Reference proteome</keyword>
<dbReference type="InterPro" id="IPR029000">
    <property type="entry name" value="Cyclophilin-like_dom_sf"/>
</dbReference>
<keyword evidence="3" id="KW-0413">Isomerase</keyword>
<dbReference type="EC" id="5.2.1.8" evidence="1"/>
<comment type="caution">
    <text evidence="7">The sequence shown here is derived from an EMBL/GenBank/DDBJ whole genome shotgun (WGS) entry which is preliminary data.</text>
</comment>
<feature type="signal peptide" evidence="5">
    <location>
        <begin position="1"/>
        <end position="26"/>
    </location>
</feature>
<dbReference type="CDD" id="cd00317">
    <property type="entry name" value="cyclophilin"/>
    <property type="match status" value="1"/>
</dbReference>
<dbReference type="InterPro" id="IPR044666">
    <property type="entry name" value="Cyclophilin_A-like"/>
</dbReference>
<sequence length="521" mass="56391">MTHRTPPSGFLVALVAALFVALPASAQEFFPLTNPADPGIQDEEEIGELIFRGALEIEPDEQEIGGISGLEWHEGKFHAVSDDGRWLTIVPDDINRRLVDVAAMEIGPLLDTDGDEMKDKARADAEAIARLPSGEWLIAFEREQRIWRYSDYRAAPIATEDRAAILLEQASGNNGIEALAGFEDGFLACGEWVGSDRPNCVRVTGSSASLFHLPAPEGIAEAGGVPTDAACKADGTCYVLFRSYRPEEGNRAAIVEVADGVPPKTLAVLRPPMKLDNFEGLALREQSGKTYLYLFSDDNFRNCAEDDAPGCQRTLLMKFEVKSDAPPPPPAAATVADDYETTLVVIETELGDITVALETERAPITAANFLRYAAEDRFDGTVFYRSMKLDRDPQPNGLIQGGTQQDPDRILPGIEHEPTSETGLSHTNGALSMAMGNPGTANGDFSIMLQDQTGLDARPDSDNPMWRNGYAVFGYVVDGMDVVAQIHARPGDPDKGEGVMKGQMLADPVTIIDVRPAEQAD</sequence>
<evidence type="ECO:0000313" key="8">
    <source>
        <dbReference type="Proteomes" id="UP000027866"/>
    </source>
</evidence>
<evidence type="ECO:0000256" key="3">
    <source>
        <dbReference type="ARBA" id="ARBA00023235"/>
    </source>
</evidence>
<dbReference type="PROSITE" id="PS50072">
    <property type="entry name" value="CSA_PPIASE_2"/>
    <property type="match status" value="1"/>
</dbReference>
<dbReference type="Proteomes" id="UP000027866">
    <property type="component" value="Unassembled WGS sequence"/>
</dbReference>
<feature type="region of interest" description="Disordered" evidence="4">
    <location>
        <begin position="393"/>
        <end position="412"/>
    </location>
</feature>
<reference evidence="7 8" key="1">
    <citation type="submission" date="2014-04" db="EMBL/GenBank/DDBJ databases">
        <title>A comprehensive comparison of genomes of Erythrobacter spp. Strains.</title>
        <authorList>
            <person name="Zheng Q."/>
        </authorList>
    </citation>
    <scope>NUCLEOTIDE SEQUENCE [LARGE SCALE GENOMIC DNA]</scope>
    <source>
        <strain evidence="7 8">DSM 8509</strain>
    </source>
</reference>
<dbReference type="Pfam" id="PF00160">
    <property type="entry name" value="Pro_isomerase"/>
    <property type="match status" value="1"/>
</dbReference>
<keyword evidence="5" id="KW-0732">Signal</keyword>
<evidence type="ECO:0000256" key="1">
    <source>
        <dbReference type="ARBA" id="ARBA00013194"/>
    </source>
</evidence>
<dbReference type="PATRIC" id="fig|39960.10.peg.1424"/>
<accession>A0A074MI49</accession>
<keyword evidence="2" id="KW-0697">Rotamase</keyword>
<dbReference type="EMBL" id="JMIX01000009">
    <property type="protein sequence ID" value="KEO92510.1"/>
    <property type="molecule type" value="Genomic_DNA"/>
</dbReference>
<dbReference type="GO" id="GO:0003755">
    <property type="term" value="F:peptidyl-prolyl cis-trans isomerase activity"/>
    <property type="evidence" value="ECO:0007669"/>
    <property type="project" value="UniProtKB-KW"/>
</dbReference>
<feature type="domain" description="PPIase cyclophilin-type" evidence="6">
    <location>
        <begin position="340"/>
        <end position="516"/>
    </location>
</feature>
<dbReference type="PANTHER" id="PTHR45625">
    <property type="entry name" value="PEPTIDYL-PROLYL CIS-TRANS ISOMERASE-RELATED"/>
    <property type="match status" value="1"/>
</dbReference>
<gene>
    <name evidence="7" type="ORF">EH32_14720</name>
</gene>
<dbReference type="Pfam" id="PF13449">
    <property type="entry name" value="Phytase-like"/>
    <property type="match status" value="1"/>
</dbReference>
<dbReference type="PANTHER" id="PTHR45625:SF4">
    <property type="entry name" value="PEPTIDYLPROLYL ISOMERASE DOMAIN AND WD REPEAT-CONTAINING PROTEIN 1"/>
    <property type="match status" value="1"/>
</dbReference>
<evidence type="ECO:0000256" key="5">
    <source>
        <dbReference type="SAM" id="SignalP"/>
    </source>
</evidence>